<dbReference type="GO" id="GO:0071036">
    <property type="term" value="P:nuclear polyadenylation-dependent snoRNA catabolic process"/>
    <property type="evidence" value="ECO:0007669"/>
    <property type="project" value="TreeGrafter"/>
</dbReference>
<accession>A0A2S5B551</accession>
<dbReference type="Gene3D" id="3.30.420.10">
    <property type="entry name" value="Ribonuclease H-like superfamily/Ribonuclease H"/>
    <property type="match status" value="1"/>
</dbReference>
<dbReference type="STRING" id="741276.A0A2S5B551"/>
<dbReference type="InterPro" id="IPR010997">
    <property type="entry name" value="HRDC-like_sf"/>
</dbReference>
<dbReference type="GO" id="GO:0071038">
    <property type="term" value="P:TRAMP-dependent tRNA surveillance pathway"/>
    <property type="evidence" value="ECO:0007669"/>
    <property type="project" value="TreeGrafter"/>
</dbReference>
<dbReference type="PANTHER" id="PTHR12124">
    <property type="entry name" value="POLYMYOSITIS/SCLERODERMA AUTOANTIGEN-RELATED"/>
    <property type="match status" value="1"/>
</dbReference>
<dbReference type="GO" id="GO:0000166">
    <property type="term" value="F:nucleotide binding"/>
    <property type="evidence" value="ECO:0007669"/>
    <property type="project" value="InterPro"/>
</dbReference>
<comment type="caution">
    <text evidence="3">The sequence shown here is derived from an EMBL/GenBank/DDBJ whole genome shotgun (WGS) entry which is preliminary data.</text>
</comment>
<dbReference type="GO" id="GO:0071039">
    <property type="term" value="P:nuclear polyadenylation-dependent CUT catabolic process"/>
    <property type="evidence" value="ECO:0007669"/>
    <property type="project" value="TreeGrafter"/>
</dbReference>
<evidence type="ECO:0000259" key="2">
    <source>
        <dbReference type="SMART" id="SM00474"/>
    </source>
</evidence>
<dbReference type="GO" id="GO:0000175">
    <property type="term" value="F:3'-5'-RNA exonuclease activity"/>
    <property type="evidence" value="ECO:0007669"/>
    <property type="project" value="InterPro"/>
</dbReference>
<dbReference type="OrthoDB" id="2250022at2759"/>
<dbReference type="GO" id="GO:0071051">
    <property type="term" value="P:poly(A)-dependent snoRNA 3'-end processing"/>
    <property type="evidence" value="ECO:0007669"/>
    <property type="project" value="TreeGrafter"/>
</dbReference>
<dbReference type="GO" id="GO:0071040">
    <property type="term" value="P:nuclear polyadenylation-dependent antisense transcript catabolic process"/>
    <property type="evidence" value="ECO:0007669"/>
    <property type="project" value="TreeGrafter"/>
</dbReference>
<dbReference type="Gene3D" id="1.10.150.80">
    <property type="entry name" value="HRDC domain"/>
    <property type="match status" value="1"/>
</dbReference>
<dbReference type="Pfam" id="PF01612">
    <property type="entry name" value="DNA_pol_A_exo1"/>
    <property type="match status" value="1"/>
</dbReference>
<dbReference type="GO" id="GO:0071044">
    <property type="term" value="P:histone mRNA catabolic process"/>
    <property type="evidence" value="ECO:0007669"/>
    <property type="project" value="TreeGrafter"/>
</dbReference>
<dbReference type="GO" id="GO:0000467">
    <property type="term" value="P:exonucleolytic trimming to generate mature 3'-end of 5.8S rRNA from tricistronic rRNA transcript (SSU-rRNA, 5.8S rRNA, LSU-rRNA)"/>
    <property type="evidence" value="ECO:0007669"/>
    <property type="project" value="InterPro"/>
</dbReference>
<evidence type="ECO:0000256" key="1">
    <source>
        <dbReference type="SAM" id="MobiDB-lite"/>
    </source>
</evidence>
<evidence type="ECO:0000313" key="4">
    <source>
        <dbReference type="Proteomes" id="UP000237144"/>
    </source>
</evidence>
<organism evidence="3 4">
    <name type="scientific">Rhodotorula taiwanensis</name>
    <dbReference type="NCBI Taxonomy" id="741276"/>
    <lineage>
        <taxon>Eukaryota</taxon>
        <taxon>Fungi</taxon>
        <taxon>Dikarya</taxon>
        <taxon>Basidiomycota</taxon>
        <taxon>Pucciniomycotina</taxon>
        <taxon>Microbotryomycetes</taxon>
        <taxon>Sporidiobolales</taxon>
        <taxon>Sporidiobolaceae</taxon>
        <taxon>Rhodotorula</taxon>
    </lineage>
</organism>
<sequence>MAESLTELLDQLQAALVPPTRHAAQLPAASDLAFERSLSRKLAKNLDSEQARVLDLASRVLEWAAPRTAAGAAQDFDSDLIREGVYGPITERIEPLLERADDAIEKHLGTGKHRANAVGAVGAKSAQEMESRDAQRNKVERRLPARLLHDASLEKPQKKFTARTRVAIPSVDDAGDSGVPLWKPILRNKVNALAGGDVEKGWLATEQYEPKSSYTQTTATVPPAYTRYLHPYAAELAALAPPAHFLSKPPQPASRPPAAESFAKTPFEWVGDAETLDKMISEIRQVGEEGLKDLAIDLEHHDYRSWSGITCLMQLSTRKKDYVIDALDPSVRDGLEALNEFLTDPEWVKVFHGANSDIVWLQRDFGLYIVGLFDTYHATKVLGYSQHSLASLLSMYTDFEADKRYQLADWRIRPLPKEMLQYARSDTHYLLSIYDHLRRALHGKDRTDADSPTPLEEVYQRSISVSSIIFSLPPFDHETGHFDSGFLLPLARHGVLKAYATALAIPTLPLKTGWGPSEARFEVLREVMRWRERVARDEDESGRYVLSLQGTLQLAEVGAAGGVKDANDVIRVLGGTRGGVSEIVRRNKDELAQLVRDTVERVAGSLAGAGGDADMMDASGASSMADLAVSSAQLGLPAAEPAVRPISGLWNEVEAPVASTSSLTTVVSVSVAAASAFFGGGAKPDTAKKLTTPSVALAASSTFFGTGAKPAAKAISAKKGKSREAAAGALAGRAEAVKRVHDSLVLGGGLGQSLQPKAVSAQAVQTDAQIDTDVVLPDAAAVPDPDHGEPAALSADHTYVPLSGRIPKQPAPSTLASSTSHVAPKPKDSDVIVVSSLKDKPKKRRRQGSEADASAAAATGLLSPSEKKPKAKKVKADSGEATAPAKKEKKAKRSADSAPIVPHDYSTSTSILDANPDATPAAIADKKERKKQEKIDRQANGKKKGFEIDLSDFRRAPRVANAPKKANVSRSFAK</sequence>
<dbReference type="InterPro" id="IPR012588">
    <property type="entry name" value="Exosome-assoc_fac_Rrp6_N"/>
</dbReference>
<reference evidence="3 4" key="1">
    <citation type="journal article" date="2018" name="Front. Microbiol.">
        <title>Prospects for Fungal Bioremediation of Acidic Radioactive Waste Sites: Characterization and Genome Sequence of Rhodotorula taiwanensis MD1149.</title>
        <authorList>
            <person name="Tkavc R."/>
            <person name="Matrosova V.Y."/>
            <person name="Grichenko O.E."/>
            <person name="Gostincar C."/>
            <person name="Volpe R.P."/>
            <person name="Klimenkova P."/>
            <person name="Gaidamakova E.K."/>
            <person name="Zhou C.E."/>
            <person name="Stewart B.J."/>
            <person name="Lyman M.G."/>
            <person name="Malfatti S.A."/>
            <person name="Rubinfeld B."/>
            <person name="Courtot M."/>
            <person name="Singh J."/>
            <person name="Dalgard C.L."/>
            <person name="Hamilton T."/>
            <person name="Frey K.G."/>
            <person name="Gunde-Cimerman N."/>
            <person name="Dugan L."/>
            <person name="Daly M.J."/>
        </authorList>
    </citation>
    <scope>NUCLEOTIDE SEQUENCE [LARGE SCALE GENOMIC DNA]</scope>
    <source>
        <strain evidence="3 4">MD1149</strain>
    </source>
</reference>
<dbReference type="InterPro" id="IPR044876">
    <property type="entry name" value="HRDC_dom_sf"/>
</dbReference>
<dbReference type="InterPro" id="IPR036397">
    <property type="entry name" value="RNaseH_sf"/>
</dbReference>
<feature type="compositionally biased region" description="Basic and acidic residues" evidence="1">
    <location>
        <begin position="924"/>
        <end position="955"/>
    </location>
</feature>
<dbReference type="InterPro" id="IPR012337">
    <property type="entry name" value="RNaseH-like_sf"/>
</dbReference>
<evidence type="ECO:0000313" key="3">
    <source>
        <dbReference type="EMBL" id="POY71841.1"/>
    </source>
</evidence>
<dbReference type="Proteomes" id="UP000237144">
    <property type="component" value="Unassembled WGS sequence"/>
</dbReference>
<protein>
    <recommendedName>
        <fullName evidence="2">3'-5' exonuclease domain-containing protein</fullName>
    </recommendedName>
</protein>
<dbReference type="PANTHER" id="PTHR12124:SF47">
    <property type="entry name" value="EXOSOME COMPONENT 10"/>
    <property type="match status" value="1"/>
</dbReference>
<dbReference type="SUPFAM" id="SSF47819">
    <property type="entry name" value="HRDC-like"/>
    <property type="match status" value="1"/>
</dbReference>
<dbReference type="InterPro" id="IPR045092">
    <property type="entry name" value="Rrp6-like"/>
</dbReference>
<dbReference type="GO" id="GO:0071037">
    <property type="term" value="P:nuclear polyadenylation-dependent snRNA catabolic process"/>
    <property type="evidence" value="ECO:0007669"/>
    <property type="project" value="TreeGrafter"/>
</dbReference>
<dbReference type="AlphaFoldDB" id="A0A2S5B551"/>
<dbReference type="GO" id="GO:0071035">
    <property type="term" value="P:nuclear polyadenylation-dependent rRNA catabolic process"/>
    <property type="evidence" value="ECO:0007669"/>
    <property type="project" value="TreeGrafter"/>
</dbReference>
<dbReference type="GO" id="GO:0000176">
    <property type="term" value="C:nuclear exosome (RNase complex)"/>
    <property type="evidence" value="ECO:0007669"/>
    <property type="project" value="InterPro"/>
</dbReference>
<proteinExistence type="predicted"/>
<dbReference type="GO" id="GO:0003727">
    <property type="term" value="F:single-stranded RNA binding"/>
    <property type="evidence" value="ECO:0007669"/>
    <property type="project" value="TreeGrafter"/>
</dbReference>
<keyword evidence="4" id="KW-1185">Reference proteome</keyword>
<dbReference type="EMBL" id="PJQD01000072">
    <property type="protein sequence ID" value="POY71841.1"/>
    <property type="molecule type" value="Genomic_DNA"/>
</dbReference>
<dbReference type="Pfam" id="PF08066">
    <property type="entry name" value="PMC2NT"/>
    <property type="match status" value="1"/>
</dbReference>
<dbReference type="SUPFAM" id="SSF53098">
    <property type="entry name" value="Ribonuclease H-like"/>
    <property type="match status" value="1"/>
</dbReference>
<gene>
    <name evidence="3" type="ORF">BMF94_5202</name>
</gene>
<feature type="region of interest" description="Disordered" evidence="1">
    <location>
        <begin position="802"/>
        <end position="974"/>
    </location>
</feature>
<name>A0A2S5B551_9BASI</name>
<dbReference type="SMART" id="SM00474">
    <property type="entry name" value="35EXOc"/>
    <property type="match status" value="1"/>
</dbReference>
<dbReference type="GO" id="GO:0005730">
    <property type="term" value="C:nucleolus"/>
    <property type="evidence" value="ECO:0007669"/>
    <property type="project" value="TreeGrafter"/>
</dbReference>
<dbReference type="InterPro" id="IPR002562">
    <property type="entry name" value="3'-5'_exonuclease_dom"/>
</dbReference>
<feature type="domain" description="3'-5' exonuclease" evidence="2">
    <location>
        <begin position="267"/>
        <end position="442"/>
    </location>
</feature>
<feature type="compositionally biased region" description="Polar residues" evidence="1">
    <location>
        <begin position="811"/>
        <end position="821"/>
    </location>
</feature>